<dbReference type="Pfam" id="PF25701">
    <property type="entry name" value="RRM_YTH1"/>
    <property type="match status" value="1"/>
</dbReference>
<feature type="region of interest" description="Disordered" evidence="1">
    <location>
        <begin position="511"/>
        <end position="535"/>
    </location>
</feature>
<dbReference type="Gene3D" id="3.30.70.330">
    <property type="match status" value="1"/>
</dbReference>
<proteinExistence type="predicted"/>
<dbReference type="GO" id="GO:0000381">
    <property type="term" value="P:regulation of alternative mRNA splicing, via spliceosome"/>
    <property type="evidence" value="ECO:0007669"/>
    <property type="project" value="TreeGrafter"/>
</dbReference>
<dbReference type="InterPro" id="IPR045168">
    <property type="entry name" value="YTH_prot"/>
</dbReference>
<name>A0A084QJQ0_STAC4</name>
<dbReference type="GO" id="GO:0005654">
    <property type="term" value="C:nucleoplasm"/>
    <property type="evidence" value="ECO:0007669"/>
    <property type="project" value="TreeGrafter"/>
</dbReference>
<dbReference type="Gene3D" id="3.10.590.10">
    <property type="entry name" value="ph1033 like domains"/>
    <property type="match status" value="1"/>
</dbReference>
<dbReference type="InterPro" id="IPR012677">
    <property type="entry name" value="Nucleotide-bd_a/b_plait_sf"/>
</dbReference>
<evidence type="ECO:0000313" key="3">
    <source>
        <dbReference type="EMBL" id="KFA64185.1"/>
    </source>
</evidence>
<sequence>MGDTTISAAPGVGQASPHVQKVAIAQSHPSIATEHQAVPGQTANPSLSLQPQQNISPSQHAFTSQLDVAAPPSVERSGPYNMVPMASALPQDGYRHGHYSPAGQHRVNLSASASMIHHMSPYAGPAPMPISGHTYYPQQQHMNQYYNTTQHPSTHSLVAGPPRSTMGYYQAVTNHPQPGYYYPHAPQYPSSVQPVVPAIHGQYVVRSPTTADRRPPIQVSDGFSMKIHARKLGQDGNEDNQNTVRGPPRKPRKSGHAIWIGNLPPQADLMSLVHHVCKEASGLESLFLISKSNCAFANFKDEAACVAAQQQLHDSRFQSVRLVSRLRKSTVEGASGIAAPTGPAAATPVSISSSPPSSDQLQDTIPPAEDPLSPVDGHPGLPKSITTSEGSSKKDRFFILKSLTVEDLDLSCRTGIWATQSHNEEALSKAFKTSDNVFLVFSANKSGEYFGYGRMVSEINEDPAAAIEFAPKAQATNEYDLPKAISTDATEYAPKGRIIDDSTRGTIFWEAERDDSDSGSDNESEAGSNHADESQTWGKPFKLEWLSTTRLPFYRTRGLRNPWNSNREVKIARDGTELEPSVGRRLIGLFNRLQSPPPSAHPGLRSPIGMAPGYPNMRPYGH</sequence>
<dbReference type="InterPro" id="IPR000504">
    <property type="entry name" value="RRM_dom"/>
</dbReference>
<dbReference type="OrthoDB" id="306690at2759"/>
<reference evidence="3 4" key="1">
    <citation type="journal article" date="2014" name="BMC Genomics">
        <title>Comparative genome sequencing reveals chemotype-specific gene clusters in the toxigenic black mold Stachybotrys.</title>
        <authorList>
            <person name="Semeiks J."/>
            <person name="Borek D."/>
            <person name="Otwinowski Z."/>
            <person name="Grishin N.V."/>
        </authorList>
    </citation>
    <scope>NUCLEOTIDE SEQUENCE [LARGE SCALE GENOMIC DNA]</scope>
    <source>
        <strain evidence="3 4">IBT 40285</strain>
    </source>
</reference>
<dbReference type="PANTHER" id="PTHR12357">
    <property type="entry name" value="YTH YT521-B HOMOLOGY DOMAIN-CONTAINING"/>
    <property type="match status" value="1"/>
</dbReference>
<feature type="region of interest" description="Disordered" evidence="1">
    <location>
        <begin position="231"/>
        <end position="255"/>
    </location>
</feature>
<dbReference type="InterPro" id="IPR057720">
    <property type="entry name" value="RRM_YTH1"/>
</dbReference>
<dbReference type="PANTHER" id="PTHR12357:SF3">
    <property type="entry name" value="YTH DOMAIN-CONTAINING PROTEIN 1"/>
    <property type="match status" value="1"/>
</dbReference>
<dbReference type="CDD" id="cd00590">
    <property type="entry name" value="RRM_SF"/>
    <property type="match status" value="1"/>
</dbReference>
<feature type="region of interest" description="Disordered" evidence="1">
    <location>
        <begin position="334"/>
        <end position="389"/>
    </location>
</feature>
<dbReference type="HOGENOM" id="CLU_011694_2_0_1"/>
<feature type="compositionally biased region" description="Acidic residues" evidence="1">
    <location>
        <begin position="512"/>
        <end position="524"/>
    </location>
</feature>
<dbReference type="SUPFAM" id="SSF54928">
    <property type="entry name" value="RNA-binding domain, RBD"/>
    <property type="match status" value="1"/>
</dbReference>
<keyword evidence="4" id="KW-1185">Reference proteome</keyword>
<dbReference type="Pfam" id="PF04146">
    <property type="entry name" value="YTH"/>
    <property type="match status" value="1"/>
</dbReference>
<feature type="compositionally biased region" description="Low complexity" evidence="1">
    <location>
        <begin position="334"/>
        <end position="358"/>
    </location>
</feature>
<gene>
    <name evidence="3" type="ORF">S40285_00873</name>
</gene>
<dbReference type="GO" id="GO:0000398">
    <property type="term" value="P:mRNA splicing, via spliceosome"/>
    <property type="evidence" value="ECO:0007669"/>
    <property type="project" value="TreeGrafter"/>
</dbReference>
<dbReference type="GO" id="GO:0003729">
    <property type="term" value="F:mRNA binding"/>
    <property type="evidence" value="ECO:0007669"/>
    <property type="project" value="TreeGrafter"/>
</dbReference>
<dbReference type="SMART" id="SM00360">
    <property type="entry name" value="RRM"/>
    <property type="match status" value="1"/>
</dbReference>
<feature type="region of interest" description="Disordered" evidence="1">
    <location>
        <begin position="37"/>
        <end position="62"/>
    </location>
</feature>
<dbReference type="PROSITE" id="PS50882">
    <property type="entry name" value="YTH"/>
    <property type="match status" value="1"/>
</dbReference>
<accession>A0A084QJQ0</accession>
<evidence type="ECO:0000256" key="1">
    <source>
        <dbReference type="SAM" id="MobiDB-lite"/>
    </source>
</evidence>
<dbReference type="CDD" id="cd21134">
    <property type="entry name" value="YTH"/>
    <property type="match status" value="1"/>
</dbReference>
<dbReference type="AlphaFoldDB" id="A0A084QJQ0"/>
<dbReference type="EMBL" id="KL660698">
    <property type="protein sequence ID" value="KFA64185.1"/>
    <property type="molecule type" value="Genomic_DNA"/>
</dbReference>
<dbReference type="InterPro" id="IPR035979">
    <property type="entry name" value="RBD_domain_sf"/>
</dbReference>
<organism evidence="3 4">
    <name type="scientific">Stachybotrys chlorohalonatus (strain IBT 40285)</name>
    <dbReference type="NCBI Taxonomy" id="1283841"/>
    <lineage>
        <taxon>Eukaryota</taxon>
        <taxon>Fungi</taxon>
        <taxon>Dikarya</taxon>
        <taxon>Ascomycota</taxon>
        <taxon>Pezizomycotina</taxon>
        <taxon>Sordariomycetes</taxon>
        <taxon>Hypocreomycetidae</taxon>
        <taxon>Hypocreales</taxon>
        <taxon>Stachybotryaceae</taxon>
        <taxon>Stachybotrys</taxon>
    </lineage>
</organism>
<evidence type="ECO:0000313" key="4">
    <source>
        <dbReference type="Proteomes" id="UP000028524"/>
    </source>
</evidence>
<dbReference type="InParanoid" id="A0A084QJQ0"/>
<dbReference type="InterPro" id="IPR007275">
    <property type="entry name" value="YTH_domain"/>
</dbReference>
<protein>
    <recommendedName>
        <fullName evidence="2">YTH domain-containing protein</fullName>
    </recommendedName>
</protein>
<dbReference type="Proteomes" id="UP000028524">
    <property type="component" value="Unassembled WGS sequence"/>
</dbReference>
<dbReference type="STRING" id="1283841.A0A084QJQ0"/>
<evidence type="ECO:0000259" key="2">
    <source>
        <dbReference type="PROSITE" id="PS50882"/>
    </source>
</evidence>
<feature type="domain" description="YTH" evidence="2">
    <location>
        <begin position="395"/>
        <end position="590"/>
    </location>
</feature>
<dbReference type="OMA" id="RMVSQIN"/>
<dbReference type="GO" id="GO:1990247">
    <property type="term" value="F:N6-methyladenosine-containing RNA reader activity"/>
    <property type="evidence" value="ECO:0007669"/>
    <property type="project" value="TreeGrafter"/>
</dbReference>
<feature type="region of interest" description="Disordered" evidence="1">
    <location>
        <begin position="594"/>
        <end position="622"/>
    </location>
</feature>
<feature type="compositionally biased region" description="Polar residues" evidence="1">
    <location>
        <begin position="39"/>
        <end position="62"/>
    </location>
</feature>